<proteinExistence type="predicted"/>
<gene>
    <name evidence="1" type="ORF">B4135_1821</name>
</gene>
<evidence type="ECO:0000313" key="1">
    <source>
        <dbReference type="EMBL" id="KYD20520.1"/>
    </source>
</evidence>
<organism evidence="1 2">
    <name type="scientific">Caldibacillus debilis</name>
    <dbReference type="NCBI Taxonomy" id="301148"/>
    <lineage>
        <taxon>Bacteria</taxon>
        <taxon>Bacillati</taxon>
        <taxon>Bacillota</taxon>
        <taxon>Bacilli</taxon>
        <taxon>Bacillales</taxon>
        <taxon>Bacillaceae</taxon>
        <taxon>Caldibacillus</taxon>
    </lineage>
</organism>
<dbReference type="AlphaFoldDB" id="A0A150M7A5"/>
<protein>
    <submittedName>
        <fullName evidence="1">Uncharacterized protein</fullName>
    </submittedName>
</protein>
<sequence length="37" mass="3995">MKMTIFLRFDMKWDGRAAIGKLGGSFLAGLVQGGSFS</sequence>
<name>A0A150M7A5_9BACI</name>
<comment type="caution">
    <text evidence="1">The sequence shown here is derived from an EMBL/GenBank/DDBJ whole genome shotgun (WGS) entry which is preliminary data.</text>
</comment>
<dbReference type="EMBL" id="LQYT01000034">
    <property type="protein sequence ID" value="KYD20520.1"/>
    <property type="molecule type" value="Genomic_DNA"/>
</dbReference>
<evidence type="ECO:0000313" key="2">
    <source>
        <dbReference type="Proteomes" id="UP000075683"/>
    </source>
</evidence>
<dbReference type="Proteomes" id="UP000075683">
    <property type="component" value="Unassembled WGS sequence"/>
</dbReference>
<reference evidence="1 2" key="1">
    <citation type="submission" date="2016-01" db="EMBL/GenBank/DDBJ databases">
        <title>Draft Genome Sequences of Seven Thermophilic Sporeformers Isolated from Foods.</title>
        <authorList>
            <person name="Berendsen E.M."/>
            <person name="Wells-Bennik M.H."/>
            <person name="Krawcyk A.O."/>
            <person name="De Jong A."/>
            <person name="Holsappel S."/>
            <person name="Eijlander R.T."/>
            <person name="Kuipers O.P."/>
        </authorList>
    </citation>
    <scope>NUCLEOTIDE SEQUENCE [LARGE SCALE GENOMIC DNA]</scope>
    <source>
        <strain evidence="1 2">B4135</strain>
    </source>
</reference>
<accession>A0A150M7A5</accession>